<feature type="domain" description="N-acetyltransferase" evidence="1">
    <location>
        <begin position="14"/>
        <end position="170"/>
    </location>
</feature>
<evidence type="ECO:0000313" key="5">
    <source>
        <dbReference type="EMBL" id="CAB4772067.1"/>
    </source>
</evidence>
<evidence type="ECO:0000313" key="4">
    <source>
        <dbReference type="EMBL" id="CAB4721847.1"/>
    </source>
</evidence>
<dbReference type="CDD" id="cd04301">
    <property type="entry name" value="NAT_SF"/>
    <property type="match status" value="1"/>
</dbReference>
<dbReference type="EMBL" id="CAEZYJ010000088">
    <property type="protein sequence ID" value="CAB4721847.1"/>
    <property type="molecule type" value="Genomic_DNA"/>
</dbReference>
<reference evidence="2" key="1">
    <citation type="submission" date="2020-05" db="EMBL/GenBank/DDBJ databases">
        <authorList>
            <person name="Chiriac C."/>
            <person name="Salcher M."/>
            <person name="Ghai R."/>
            <person name="Kavagutti S V."/>
        </authorList>
    </citation>
    <scope>NUCLEOTIDE SEQUENCE</scope>
</reference>
<dbReference type="Pfam" id="PF13302">
    <property type="entry name" value="Acetyltransf_3"/>
    <property type="match status" value="1"/>
</dbReference>
<dbReference type="PANTHER" id="PTHR43792:SF13">
    <property type="entry name" value="ACETYLTRANSFERASE"/>
    <property type="match status" value="1"/>
</dbReference>
<dbReference type="GO" id="GO:0016747">
    <property type="term" value="F:acyltransferase activity, transferring groups other than amino-acyl groups"/>
    <property type="evidence" value="ECO:0007669"/>
    <property type="project" value="InterPro"/>
</dbReference>
<dbReference type="AlphaFoldDB" id="A0A6J6GRA9"/>
<dbReference type="PROSITE" id="PS51186">
    <property type="entry name" value="GNAT"/>
    <property type="match status" value="1"/>
</dbReference>
<accession>A0A6J6GRA9</accession>
<dbReference type="InterPro" id="IPR051531">
    <property type="entry name" value="N-acetyltransferase"/>
</dbReference>
<evidence type="ECO:0000313" key="3">
    <source>
        <dbReference type="EMBL" id="CAB4686876.1"/>
    </source>
</evidence>
<dbReference type="EMBL" id="CAEZZS010000012">
    <property type="protein sequence ID" value="CAB4772067.1"/>
    <property type="molecule type" value="Genomic_DNA"/>
</dbReference>
<evidence type="ECO:0000313" key="6">
    <source>
        <dbReference type="EMBL" id="CAB4864821.1"/>
    </source>
</evidence>
<dbReference type="PANTHER" id="PTHR43792">
    <property type="entry name" value="GNAT FAMILY, PUTATIVE (AFU_ORTHOLOGUE AFUA_3G00765)-RELATED-RELATED"/>
    <property type="match status" value="1"/>
</dbReference>
<evidence type="ECO:0000313" key="2">
    <source>
        <dbReference type="EMBL" id="CAB4603801.1"/>
    </source>
</evidence>
<dbReference type="EMBL" id="CAEZXH010000054">
    <property type="protein sequence ID" value="CAB4686876.1"/>
    <property type="molecule type" value="Genomic_DNA"/>
</dbReference>
<protein>
    <submittedName>
        <fullName evidence="2">Unannotated protein</fullName>
    </submittedName>
</protein>
<dbReference type="InterPro" id="IPR016181">
    <property type="entry name" value="Acyl_CoA_acyltransferase"/>
</dbReference>
<name>A0A6J6GRA9_9ZZZZ</name>
<sequence>MTTFETNRLRCQSLSLRDYNDFEAGVEPSWNGFLNPYKHLIEGPSPLKHRIPRVKREPEFAEIGLFLAIEKASNEIIGSAGFHDFPDEKGMVEIGFGIVPEKQNQGFGTELLIGMWKMICLRPDVQNLRYTVSPENKASMNIIKRMGFKKVGEQMDPEDGLELIYEKTSKEFRSSGL</sequence>
<gene>
    <name evidence="2" type="ORF">UFOPK1811_00998</name>
    <name evidence="3" type="ORF">UFOPK2360_00909</name>
    <name evidence="4" type="ORF">UFOPK2659_00697</name>
    <name evidence="5" type="ORF">UFOPK2922_00408</name>
    <name evidence="6" type="ORF">UFOPK3306_00624</name>
</gene>
<dbReference type="EMBL" id="CAFBLI010000035">
    <property type="protein sequence ID" value="CAB4864821.1"/>
    <property type="molecule type" value="Genomic_DNA"/>
</dbReference>
<dbReference type="InterPro" id="IPR000182">
    <property type="entry name" value="GNAT_dom"/>
</dbReference>
<organism evidence="2">
    <name type="scientific">freshwater metagenome</name>
    <dbReference type="NCBI Taxonomy" id="449393"/>
    <lineage>
        <taxon>unclassified sequences</taxon>
        <taxon>metagenomes</taxon>
        <taxon>ecological metagenomes</taxon>
    </lineage>
</organism>
<dbReference type="Gene3D" id="3.40.630.30">
    <property type="match status" value="1"/>
</dbReference>
<dbReference type="EMBL" id="CAEZUJ010000042">
    <property type="protein sequence ID" value="CAB4603801.1"/>
    <property type="molecule type" value="Genomic_DNA"/>
</dbReference>
<dbReference type="SUPFAM" id="SSF55729">
    <property type="entry name" value="Acyl-CoA N-acyltransferases (Nat)"/>
    <property type="match status" value="1"/>
</dbReference>
<evidence type="ECO:0000259" key="1">
    <source>
        <dbReference type="PROSITE" id="PS51186"/>
    </source>
</evidence>
<proteinExistence type="predicted"/>